<sequence>MPQSCRSINVLSEPPLAAAVAHGFGRSWATKPPHVSSFESLLGPIYEGAWWGNMGLLTGWSGHGGATWSCRRHVQSRLRRSSQDLVAVTTDEMTGPLGQVLRTSRVRVYLVDFVKDVQRNWGGRINHSSICTKLACFENSAGSLRLHVVAAQKLQRIDLCGSSCGQHVVAERLAVPWKAMGWKKTPPPSMDKLCFRTIVKFGAKAYVIKPNEILHWEFLYKDCGYILVAKNDFSQFKWLKESDVANAQIGSLFKNEVIAKLKHVLRAHHYFTTARCPWANGTVESAMKATLKAFRALLSEWLMQPGQWPLIVPVVMLVLKQSPSDTLGGVASITATTDDLLSWRNDDMTAMATALDKIPAQVVKTTSDWIFEIQNLVTGVVREAHSSRLKFYADNTLDVTEDRRPCGRPVPRLPLQRSIGRVEVCVRWRGLQEIEDSWEPAANLLEDIPTEYKRYVCSIKADAQVKAMATALGVMQSLGGIVANWPFAEPLNPSQEGIKAFD</sequence>
<dbReference type="RefSeq" id="XP_009844299.1">
    <property type="nucleotide sequence ID" value="XM_009845997.1"/>
</dbReference>
<name>W4FFK8_APHAT</name>
<dbReference type="GO" id="GO:0003676">
    <property type="term" value="F:nucleic acid binding"/>
    <property type="evidence" value="ECO:0007669"/>
    <property type="project" value="InterPro"/>
</dbReference>
<dbReference type="AlphaFoldDB" id="W4FFK8"/>
<feature type="domain" description="Chromo" evidence="1">
    <location>
        <begin position="391"/>
        <end position="455"/>
    </location>
</feature>
<dbReference type="EMBL" id="KI913215">
    <property type="protein sequence ID" value="ETV66230.1"/>
    <property type="molecule type" value="Genomic_DNA"/>
</dbReference>
<proteinExistence type="predicted"/>
<dbReference type="SUPFAM" id="SSF53098">
    <property type="entry name" value="Ribonuclease H-like"/>
    <property type="match status" value="1"/>
</dbReference>
<protein>
    <recommendedName>
        <fullName evidence="1">Chromo domain-containing protein</fullName>
    </recommendedName>
</protein>
<dbReference type="InterPro" id="IPR000953">
    <property type="entry name" value="Chromo/chromo_shadow_dom"/>
</dbReference>
<dbReference type="Gene3D" id="2.40.50.40">
    <property type="match status" value="1"/>
</dbReference>
<dbReference type="InterPro" id="IPR036397">
    <property type="entry name" value="RNaseH_sf"/>
</dbReference>
<dbReference type="InterPro" id="IPR016197">
    <property type="entry name" value="Chromo-like_dom_sf"/>
</dbReference>
<dbReference type="SUPFAM" id="SSF54160">
    <property type="entry name" value="Chromo domain-like"/>
    <property type="match status" value="1"/>
</dbReference>
<gene>
    <name evidence="2" type="ORF">H257_17272</name>
</gene>
<evidence type="ECO:0000259" key="1">
    <source>
        <dbReference type="PROSITE" id="PS50013"/>
    </source>
</evidence>
<dbReference type="GeneID" id="20819268"/>
<dbReference type="OrthoDB" id="10058156at2759"/>
<reference evidence="2" key="1">
    <citation type="submission" date="2013-12" db="EMBL/GenBank/DDBJ databases">
        <title>The Genome Sequence of Aphanomyces astaci APO3.</title>
        <authorList>
            <consortium name="The Broad Institute Genomics Platform"/>
            <person name="Russ C."/>
            <person name="Tyler B."/>
            <person name="van West P."/>
            <person name="Dieguez-Uribeondo J."/>
            <person name="Young S.K."/>
            <person name="Zeng Q."/>
            <person name="Gargeya S."/>
            <person name="Fitzgerald M."/>
            <person name="Abouelleil A."/>
            <person name="Alvarado L."/>
            <person name="Chapman S.B."/>
            <person name="Gainer-Dewar J."/>
            <person name="Goldberg J."/>
            <person name="Griggs A."/>
            <person name="Gujja S."/>
            <person name="Hansen M."/>
            <person name="Howarth C."/>
            <person name="Imamovic A."/>
            <person name="Ireland A."/>
            <person name="Larimer J."/>
            <person name="McCowan C."/>
            <person name="Murphy C."/>
            <person name="Pearson M."/>
            <person name="Poon T.W."/>
            <person name="Priest M."/>
            <person name="Roberts A."/>
            <person name="Saif S."/>
            <person name="Shea T."/>
            <person name="Sykes S."/>
            <person name="Wortman J."/>
            <person name="Nusbaum C."/>
            <person name="Birren B."/>
        </authorList>
    </citation>
    <scope>NUCLEOTIDE SEQUENCE [LARGE SCALE GENOMIC DNA]</scope>
    <source>
        <strain evidence="2">APO3</strain>
    </source>
</reference>
<dbReference type="VEuPathDB" id="FungiDB:H257_17272"/>
<accession>W4FFK8</accession>
<dbReference type="PROSITE" id="PS50013">
    <property type="entry name" value="CHROMO_2"/>
    <property type="match status" value="1"/>
</dbReference>
<dbReference type="Gene3D" id="3.30.420.10">
    <property type="entry name" value="Ribonuclease H-like superfamily/Ribonuclease H"/>
    <property type="match status" value="1"/>
</dbReference>
<organism evidence="2">
    <name type="scientific">Aphanomyces astaci</name>
    <name type="common">Crayfish plague agent</name>
    <dbReference type="NCBI Taxonomy" id="112090"/>
    <lineage>
        <taxon>Eukaryota</taxon>
        <taxon>Sar</taxon>
        <taxon>Stramenopiles</taxon>
        <taxon>Oomycota</taxon>
        <taxon>Saprolegniomycetes</taxon>
        <taxon>Saprolegniales</taxon>
        <taxon>Verrucalvaceae</taxon>
        <taxon>Aphanomyces</taxon>
    </lineage>
</organism>
<evidence type="ECO:0000313" key="2">
    <source>
        <dbReference type="EMBL" id="ETV66230.1"/>
    </source>
</evidence>
<dbReference type="InterPro" id="IPR012337">
    <property type="entry name" value="RNaseH-like_sf"/>
</dbReference>